<dbReference type="InterPro" id="IPR045351">
    <property type="entry name" value="DUF6531"/>
</dbReference>
<proteinExistence type="predicted"/>
<evidence type="ECO:0000256" key="1">
    <source>
        <dbReference type="ARBA" id="ARBA00022737"/>
    </source>
</evidence>
<dbReference type="Pfam" id="PF20148">
    <property type="entry name" value="DUF6531"/>
    <property type="match status" value="1"/>
</dbReference>
<dbReference type="EMBL" id="CP038026">
    <property type="protein sequence ID" value="QBQ35491.1"/>
    <property type="molecule type" value="Genomic_DNA"/>
</dbReference>
<gene>
    <name evidence="6" type="ORF">E1742_04410</name>
</gene>
<sequence>MPDSSSNWTDLTQALRSMQRNYERGGAQTRLDIERRVQRWSNRAGDALMDVAQAGANASGVPSMMAVGMALEGSEAQFRKLLKTQLEGIDVSMVVDLLFGIAREIALYLGGGAVLGAAAGGVIGAFAGGVGAIPGAAIGAQAGAAVGGEILAWMGLGMLVMDVSKTVPDMCREFGHGFATAWSAGLLPGNAHGARKALMEDATQSFAHGEFLLVKAVLTALVLYLSRGQAKTLIQNLSKSKLGPRFGEWVRQNEGALRRHPNLQPKTASAQGAVEGGAAKPAARPAPDKTPEPSRPATQGEAKRPAPCELVGHPVNPNTGSKILMGELDLDFALPAPLPLVWQRTYSSALRQTGWLGQGWALPISDTLRIGADEVVIEDVFERAVTFSLPRVSEAIYSPSEQITLERTGDTTFELIDSNALRTQFAVLYGGDTARLVGWRDRNNNHIRIEYDARQLPVRIEDSAGHSLALEFDNVHGGVRLLGVALLSEGAAETLVRYEYDAIGDLRRVRNRAGDVVRQFAYSHHIMVEHGQPDGLISRYEYDVESPDGKVLRNWTNIGQVWTFAYQPKETVVTDGLGRIQRYRFDAKGRLIEHIDASGGVTTHQLDANGNLLALTDPAGRQVRYRYDERSRIIRIERGGHGTGIVYDARFDKPAFITDALGARTTLRYDALGNLTSVTNPLGQRTAYQYDDRGLPVQATDARGGVKKLDYNRAGQLIAYTDCSGSTSSFSYDPQGRLVRAVDANGNASTYAYDALGRLASVTHADGATERYEYDSLGRLIAHVDPAGHRTAYELDRDGKPLRRIDARGGVLEYRYDEARRIAELINENGDAHRFVYDALDRLAEETTFDARLTRYSYDGSGLLVGKEELGCAPRDETTPIATTYVRDPLGQLTEKVISRVTGLAQAQQLRLRFAYDALGRLTQAINADATVSLGYDALGQLITEATEASGTTSLLRHAYDELGNRVQTTLPDGRVLNSLFYGSGHLHQINLDGDLVTDIERDMTHRMVSRTQGALVSQFQYDPVGRLLSQTAGQGAETIIARKYEYDAIGNLISIDDRRNGVTHYSYDPIGRILSAVQPDLTERFAFDPAHNLLDTTVGSGGRVEGNRVRVYEDKRYDYDAHGNVSEKLVGKHTRMRFEWNPAHQLVKSIVARNSSDTAQTTRYVYDPFGRRIAKRDAFGTTRFVWDGNRLLCEQRASHCRTYVYGEDAFVPLARIDSVNSSDGTSLAEVRHLHTDHLGTPRELTDSDGRVVWAAQYRAWGNVLRVVDEEVATTPAAVDAQLLDDAQPIRFQGQYFDNETGLHYTRFRYYDPDIGRFASNDPIGLVGGTNTYSYAYNPAAWVDPLGLTPCPPTGSAASIDRTSEVAEIFSPTNARSGPQIGNRSLVELPNTGNAKMYAGVTADEVKAYFRELSGMDLPAGRQIAGKGTLYTVRTPYGNMNLRDFSSSSATTGPAWTIDIPKAITGTTYNPEMKFLIGRKP</sequence>
<dbReference type="InterPro" id="IPR031325">
    <property type="entry name" value="RHS_repeat"/>
</dbReference>
<dbReference type="InterPro" id="IPR022385">
    <property type="entry name" value="Rhs_assc_core"/>
</dbReference>
<dbReference type="Pfam" id="PF05593">
    <property type="entry name" value="RHS_repeat"/>
    <property type="match status" value="2"/>
</dbReference>
<keyword evidence="7" id="KW-1185">Reference proteome</keyword>
<evidence type="ECO:0000256" key="2">
    <source>
        <dbReference type="SAM" id="MobiDB-lite"/>
    </source>
</evidence>
<evidence type="ECO:0000259" key="5">
    <source>
        <dbReference type="Pfam" id="PF25023"/>
    </source>
</evidence>
<dbReference type="RefSeq" id="WP_134383730.1">
    <property type="nucleotide sequence ID" value="NZ_CP038026.1"/>
</dbReference>
<dbReference type="Proteomes" id="UP000294359">
    <property type="component" value="Chromosome"/>
</dbReference>
<feature type="domain" description="DUF6531" evidence="3">
    <location>
        <begin position="312"/>
        <end position="387"/>
    </location>
</feature>
<dbReference type="NCBIfam" id="TIGR01643">
    <property type="entry name" value="YD_repeat_2x"/>
    <property type="match status" value="10"/>
</dbReference>
<dbReference type="InterPro" id="IPR050708">
    <property type="entry name" value="T6SS_VgrG/RHS"/>
</dbReference>
<protein>
    <submittedName>
        <fullName evidence="6">RHS repeat protein</fullName>
    </submittedName>
</protein>
<feature type="domain" description="Teneurin-like YD-shell" evidence="5">
    <location>
        <begin position="665"/>
        <end position="791"/>
    </location>
</feature>
<dbReference type="Gene3D" id="2.180.10.10">
    <property type="entry name" value="RHS repeat-associated core"/>
    <property type="match status" value="2"/>
</dbReference>
<dbReference type="InterPro" id="IPR006530">
    <property type="entry name" value="YD"/>
</dbReference>
<dbReference type="Pfam" id="PF25023">
    <property type="entry name" value="TEN_YD-shell"/>
    <property type="match status" value="2"/>
</dbReference>
<dbReference type="SUPFAM" id="SSF101908">
    <property type="entry name" value="Putative isomerase YbhE"/>
    <property type="match status" value="1"/>
</dbReference>
<name>A0ABX5S5A0_9BURK</name>
<organism evidence="6 7">
    <name type="scientific">Pseudoduganella plicata</name>
    <dbReference type="NCBI Taxonomy" id="321984"/>
    <lineage>
        <taxon>Bacteria</taxon>
        <taxon>Pseudomonadati</taxon>
        <taxon>Pseudomonadota</taxon>
        <taxon>Betaproteobacteria</taxon>
        <taxon>Burkholderiales</taxon>
        <taxon>Oxalobacteraceae</taxon>
        <taxon>Telluria group</taxon>
        <taxon>Pseudoduganella</taxon>
    </lineage>
</organism>
<reference evidence="6 7" key="1">
    <citation type="submission" date="2019-03" db="EMBL/GenBank/DDBJ databases">
        <title>Draft Genome Sequences of Six Type Strains of the Genus Massilia.</title>
        <authorList>
            <person name="Miess H."/>
            <person name="Frediansyhah A."/>
            <person name="Gross H."/>
        </authorList>
    </citation>
    <scope>NUCLEOTIDE SEQUENCE [LARGE SCALE GENOMIC DNA]</scope>
    <source>
        <strain evidence="6 7">DSM 17505</strain>
    </source>
</reference>
<feature type="domain" description="Teneurin-like YD-shell" evidence="5">
    <location>
        <begin position="1005"/>
        <end position="1322"/>
    </location>
</feature>
<dbReference type="NCBIfam" id="TIGR03696">
    <property type="entry name" value="Rhs_assc_core"/>
    <property type="match status" value="1"/>
</dbReference>
<evidence type="ECO:0000259" key="3">
    <source>
        <dbReference type="Pfam" id="PF20148"/>
    </source>
</evidence>
<keyword evidence="1" id="KW-0677">Repeat</keyword>
<dbReference type="Pfam" id="PF21724">
    <property type="entry name" value="DUF6861"/>
    <property type="match status" value="1"/>
</dbReference>
<feature type="domain" description="NAD(+)--protein-arginine ADP-ribosyltransferase Tre1-like N-terminal" evidence="4">
    <location>
        <begin position="69"/>
        <end position="254"/>
    </location>
</feature>
<dbReference type="InterPro" id="IPR049195">
    <property type="entry name" value="Tre1-like_N"/>
</dbReference>
<accession>A0ABX5S5A0</accession>
<dbReference type="PANTHER" id="PTHR32305">
    <property type="match status" value="1"/>
</dbReference>
<evidence type="ECO:0000313" key="7">
    <source>
        <dbReference type="Proteomes" id="UP000294359"/>
    </source>
</evidence>
<evidence type="ECO:0000313" key="6">
    <source>
        <dbReference type="EMBL" id="QBQ35491.1"/>
    </source>
</evidence>
<feature type="region of interest" description="Disordered" evidence="2">
    <location>
        <begin position="256"/>
        <end position="310"/>
    </location>
</feature>
<dbReference type="PANTHER" id="PTHR32305:SF15">
    <property type="entry name" value="PROTEIN RHSA-RELATED"/>
    <property type="match status" value="1"/>
</dbReference>
<dbReference type="InterPro" id="IPR056823">
    <property type="entry name" value="TEN-like_YD-shell"/>
</dbReference>
<evidence type="ECO:0000259" key="4">
    <source>
        <dbReference type="Pfam" id="PF21724"/>
    </source>
</evidence>